<keyword evidence="9" id="KW-1185">Reference proteome</keyword>
<evidence type="ECO:0000256" key="7">
    <source>
        <dbReference type="SAM" id="Phobius"/>
    </source>
</evidence>
<accession>A0A9E5JSG3</accession>
<dbReference type="PANTHER" id="PTHR43549:SF2">
    <property type="entry name" value="MULTIDRUG RESISTANCE PROTEIN NORM-RELATED"/>
    <property type="match status" value="1"/>
</dbReference>
<dbReference type="NCBIfam" id="TIGR00797">
    <property type="entry name" value="matE"/>
    <property type="match status" value="1"/>
</dbReference>
<evidence type="ECO:0000313" key="9">
    <source>
        <dbReference type="Proteomes" id="UP000787472"/>
    </source>
</evidence>
<feature type="transmembrane region" description="Helical" evidence="7">
    <location>
        <begin position="99"/>
        <end position="121"/>
    </location>
</feature>
<dbReference type="PIRSF" id="PIRSF006603">
    <property type="entry name" value="DinF"/>
    <property type="match status" value="1"/>
</dbReference>
<organism evidence="8 9">
    <name type="scientific">Pseudomaricurvus hydrocarbonicus</name>
    <dbReference type="NCBI Taxonomy" id="1470433"/>
    <lineage>
        <taxon>Bacteria</taxon>
        <taxon>Pseudomonadati</taxon>
        <taxon>Pseudomonadota</taxon>
        <taxon>Gammaproteobacteria</taxon>
        <taxon>Cellvibrionales</taxon>
        <taxon>Cellvibrionaceae</taxon>
        <taxon>Pseudomaricurvus</taxon>
    </lineage>
</organism>
<keyword evidence="5 7" id="KW-1133">Transmembrane helix</keyword>
<dbReference type="AlphaFoldDB" id="A0A9E5JSG3"/>
<dbReference type="InterPro" id="IPR052031">
    <property type="entry name" value="Membrane_Transporter-Flippase"/>
</dbReference>
<feature type="transmembrane region" description="Helical" evidence="7">
    <location>
        <begin position="285"/>
        <end position="304"/>
    </location>
</feature>
<dbReference type="GO" id="GO:0015297">
    <property type="term" value="F:antiporter activity"/>
    <property type="evidence" value="ECO:0007669"/>
    <property type="project" value="InterPro"/>
</dbReference>
<feature type="transmembrane region" description="Helical" evidence="7">
    <location>
        <begin position="17"/>
        <end position="35"/>
    </location>
</feature>
<feature type="transmembrane region" description="Helical" evidence="7">
    <location>
        <begin position="325"/>
        <end position="350"/>
    </location>
</feature>
<dbReference type="EMBL" id="JAAONZ010000006">
    <property type="protein sequence ID" value="NHO65943.1"/>
    <property type="molecule type" value="Genomic_DNA"/>
</dbReference>
<feature type="transmembrane region" description="Helical" evidence="7">
    <location>
        <begin position="199"/>
        <end position="220"/>
    </location>
</feature>
<keyword evidence="4 7" id="KW-0812">Transmembrane</keyword>
<evidence type="ECO:0000256" key="2">
    <source>
        <dbReference type="ARBA" id="ARBA00022448"/>
    </source>
</evidence>
<gene>
    <name evidence="8" type="ORF">G8770_10355</name>
</gene>
<evidence type="ECO:0000256" key="6">
    <source>
        <dbReference type="ARBA" id="ARBA00023136"/>
    </source>
</evidence>
<feature type="transmembrane region" description="Helical" evidence="7">
    <location>
        <begin position="362"/>
        <end position="381"/>
    </location>
</feature>
<feature type="transmembrane region" description="Helical" evidence="7">
    <location>
        <begin position="166"/>
        <end position="187"/>
    </location>
</feature>
<evidence type="ECO:0000256" key="4">
    <source>
        <dbReference type="ARBA" id="ARBA00022692"/>
    </source>
</evidence>
<comment type="caution">
    <text evidence="8">The sequence shown here is derived from an EMBL/GenBank/DDBJ whole genome shotgun (WGS) entry which is preliminary data.</text>
</comment>
<evidence type="ECO:0000256" key="5">
    <source>
        <dbReference type="ARBA" id="ARBA00022989"/>
    </source>
</evidence>
<dbReference type="PANTHER" id="PTHR43549">
    <property type="entry name" value="MULTIDRUG RESISTANCE PROTEIN YPNP-RELATED"/>
    <property type="match status" value="1"/>
</dbReference>
<dbReference type="GO" id="GO:0005886">
    <property type="term" value="C:plasma membrane"/>
    <property type="evidence" value="ECO:0007669"/>
    <property type="project" value="UniProtKB-SubCell"/>
</dbReference>
<evidence type="ECO:0000256" key="3">
    <source>
        <dbReference type="ARBA" id="ARBA00022475"/>
    </source>
</evidence>
<feature type="transmembrane region" description="Helical" evidence="7">
    <location>
        <begin position="133"/>
        <end position="154"/>
    </location>
</feature>
<evidence type="ECO:0000313" key="8">
    <source>
        <dbReference type="EMBL" id="NHO65943.1"/>
    </source>
</evidence>
<feature type="transmembrane region" description="Helical" evidence="7">
    <location>
        <begin position="393"/>
        <end position="412"/>
    </location>
</feature>
<reference evidence="8" key="1">
    <citation type="submission" date="2020-03" db="EMBL/GenBank/DDBJ databases">
        <authorList>
            <person name="Guo F."/>
        </authorList>
    </citation>
    <scope>NUCLEOTIDE SEQUENCE</scope>
    <source>
        <strain evidence="8">JCM 30134</strain>
    </source>
</reference>
<dbReference type="CDD" id="cd13142">
    <property type="entry name" value="MATE_like_12"/>
    <property type="match status" value="1"/>
</dbReference>
<keyword evidence="2" id="KW-0813">Transport</keyword>
<proteinExistence type="predicted"/>
<dbReference type="InterPro" id="IPR048279">
    <property type="entry name" value="MdtK-like"/>
</dbReference>
<keyword evidence="6 7" id="KW-0472">Membrane</keyword>
<dbReference type="Pfam" id="PF01554">
    <property type="entry name" value="MatE"/>
    <property type="match status" value="2"/>
</dbReference>
<feature type="transmembrane region" description="Helical" evidence="7">
    <location>
        <begin position="259"/>
        <end position="279"/>
    </location>
</feature>
<dbReference type="GO" id="GO:0042910">
    <property type="term" value="F:xenobiotic transmembrane transporter activity"/>
    <property type="evidence" value="ECO:0007669"/>
    <property type="project" value="InterPro"/>
</dbReference>
<feature type="transmembrane region" description="Helical" evidence="7">
    <location>
        <begin position="47"/>
        <end position="78"/>
    </location>
</feature>
<dbReference type="InterPro" id="IPR002528">
    <property type="entry name" value="MATE_fam"/>
</dbReference>
<name>A0A9E5JSG3_9GAMM</name>
<keyword evidence="3" id="KW-1003">Cell membrane</keyword>
<feature type="transmembrane region" description="Helical" evidence="7">
    <location>
        <begin position="424"/>
        <end position="443"/>
    </location>
</feature>
<evidence type="ECO:0000256" key="1">
    <source>
        <dbReference type="ARBA" id="ARBA00004429"/>
    </source>
</evidence>
<sequence>MASGRQHLFLNGSIPRALFNLAVPIVLANILQAGYQLTDAFWVGRLGAAAVAAVSISMPVTFLVIAMGAGLSVAGATLTAQYMGAGRHDMVNHVAAQTLLMITVTSIILAALGVLLSPYLLTLLGVTPQVYDGALGFMRVSFIGVIFVFIFAMFQSLMRGVGQTRIPLFIVLGTVILNFALDPLLIFGYGSFPAFGVKGAALATLATQSIAAVIGLWVFLRGQHGIHLAWSGFKPDFAYIKKAFFLGFPCSVELSTRGLGLMLMTFLIASFGTLTLAAYGIGANVLQVITIPAMGLSMAVSTLVGQNIGAGNIQRAARITHLGTLYGFGALTLVGMLAYLIAPQIVAFFVPNDADVIREGAHFIRIMCLAWGGIGIQLTIVSAFRASGNMMNAMVIALISQWMIQFPLAYILSNHTALGADGLWWSFPITNILIAIISIAWFARGGWKQTRITEQDKQALEVIDKGWSDEGYR</sequence>
<comment type="subcellular location">
    <subcellularLocation>
        <location evidence="1">Cell inner membrane</location>
        <topology evidence="1">Multi-pass membrane protein</topology>
    </subcellularLocation>
</comment>
<dbReference type="Proteomes" id="UP000787472">
    <property type="component" value="Unassembled WGS sequence"/>
</dbReference>
<protein>
    <submittedName>
        <fullName evidence="8">MATE family efflux transporter</fullName>
    </submittedName>
</protein>
<dbReference type="RefSeq" id="WP_167185835.1">
    <property type="nucleotide sequence ID" value="NZ_JAAONZ010000006.1"/>
</dbReference>